<sequence>AADPEPRKIHRGANPPLLNTRLGQYLRQHPFFGLTALLFSATAALPVGLFVLFALVTLVVSAVAFVFFEGKR</sequence>
<keyword evidence="5 9" id="KW-0812">Transmembrane</keyword>
<protein>
    <submittedName>
        <fullName evidence="10">Uncharacterized protein</fullName>
    </submittedName>
</protein>
<dbReference type="GO" id="GO:0005811">
    <property type="term" value="C:lipid droplet"/>
    <property type="evidence" value="ECO:0007669"/>
    <property type="project" value="UniProtKB-SubCell"/>
</dbReference>
<evidence type="ECO:0000256" key="1">
    <source>
        <dbReference type="ARBA" id="ARBA00004477"/>
    </source>
</evidence>
<comment type="similarity">
    <text evidence="3">Belongs to the LDAF1 family.</text>
</comment>
<evidence type="ECO:0000256" key="5">
    <source>
        <dbReference type="ARBA" id="ARBA00022692"/>
    </source>
</evidence>
<evidence type="ECO:0000256" key="7">
    <source>
        <dbReference type="ARBA" id="ARBA00022989"/>
    </source>
</evidence>
<reference evidence="10" key="1">
    <citation type="submission" date="2025-08" db="UniProtKB">
        <authorList>
            <consortium name="Ensembl"/>
        </authorList>
    </citation>
    <scope>IDENTIFICATION</scope>
</reference>
<evidence type="ECO:0000256" key="2">
    <source>
        <dbReference type="ARBA" id="ARBA00004502"/>
    </source>
</evidence>
<evidence type="ECO:0000256" key="4">
    <source>
        <dbReference type="ARBA" id="ARBA00022677"/>
    </source>
</evidence>
<keyword evidence="7 9" id="KW-1133">Transmembrane helix</keyword>
<keyword evidence="8 9" id="KW-0472">Membrane</keyword>
<evidence type="ECO:0000256" key="9">
    <source>
        <dbReference type="SAM" id="Phobius"/>
    </source>
</evidence>
<organism evidence="10 11">
    <name type="scientific">Neogobius melanostomus</name>
    <name type="common">round goby</name>
    <dbReference type="NCBI Taxonomy" id="47308"/>
    <lineage>
        <taxon>Eukaryota</taxon>
        <taxon>Metazoa</taxon>
        <taxon>Chordata</taxon>
        <taxon>Craniata</taxon>
        <taxon>Vertebrata</taxon>
        <taxon>Euteleostomi</taxon>
        <taxon>Actinopterygii</taxon>
        <taxon>Neopterygii</taxon>
        <taxon>Teleostei</taxon>
        <taxon>Neoteleostei</taxon>
        <taxon>Acanthomorphata</taxon>
        <taxon>Gobiaria</taxon>
        <taxon>Gobiiformes</taxon>
        <taxon>Gobioidei</taxon>
        <taxon>Gobiidae</taxon>
        <taxon>Benthophilinae</taxon>
        <taxon>Neogobiini</taxon>
        <taxon>Neogobius</taxon>
    </lineage>
</organism>
<reference evidence="10" key="2">
    <citation type="submission" date="2025-09" db="UniProtKB">
        <authorList>
            <consortium name="Ensembl"/>
        </authorList>
    </citation>
    <scope>IDENTIFICATION</scope>
</reference>
<dbReference type="InterPro" id="IPR029709">
    <property type="entry name" value="LDAF1"/>
</dbReference>
<dbReference type="PANTHER" id="PTHR14275:SF0">
    <property type="entry name" value="LIPID DROPLET ASSEMBLY FACTOR 1"/>
    <property type="match status" value="1"/>
</dbReference>
<comment type="subcellular location">
    <subcellularLocation>
        <location evidence="1">Endoplasmic reticulum membrane</location>
        <topology evidence="1">Multi-pass membrane protein</topology>
    </subcellularLocation>
    <subcellularLocation>
        <location evidence="2">Lipid droplet</location>
    </subcellularLocation>
</comment>
<proteinExistence type="inferred from homology"/>
<keyword evidence="4" id="KW-0551">Lipid droplet</keyword>
<dbReference type="Ensembl" id="ENSNMLT00000025027.1">
    <property type="protein sequence ID" value="ENSNMLP00000022353.1"/>
    <property type="gene ID" value="ENSNMLG00000014442.1"/>
</dbReference>
<dbReference type="Pfam" id="PF16015">
    <property type="entry name" value="Promethin"/>
    <property type="match status" value="1"/>
</dbReference>
<feature type="transmembrane region" description="Helical" evidence="9">
    <location>
        <begin position="43"/>
        <end position="68"/>
    </location>
</feature>
<keyword evidence="6" id="KW-0256">Endoplasmic reticulum</keyword>
<accession>A0A8C6TMJ1</accession>
<keyword evidence="11" id="KW-1185">Reference proteome</keyword>
<dbReference type="Proteomes" id="UP000694523">
    <property type="component" value="Unplaced"/>
</dbReference>
<evidence type="ECO:0000256" key="3">
    <source>
        <dbReference type="ARBA" id="ARBA00007618"/>
    </source>
</evidence>
<name>A0A8C6TMJ1_9GOBI</name>
<dbReference type="AlphaFoldDB" id="A0A8C6TMJ1"/>
<dbReference type="PANTHER" id="PTHR14275">
    <property type="entry name" value="PROMETHIN"/>
    <property type="match status" value="1"/>
</dbReference>
<dbReference type="GO" id="GO:0005789">
    <property type="term" value="C:endoplasmic reticulum membrane"/>
    <property type="evidence" value="ECO:0007669"/>
    <property type="project" value="UniProtKB-SubCell"/>
</dbReference>
<evidence type="ECO:0000256" key="8">
    <source>
        <dbReference type="ARBA" id="ARBA00023136"/>
    </source>
</evidence>
<evidence type="ECO:0000313" key="10">
    <source>
        <dbReference type="Ensembl" id="ENSNMLP00000022353.1"/>
    </source>
</evidence>
<evidence type="ECO:0000313" key="11">
    <source>
        <dbReference type="Proteomes" id="UP000694523"/>
    </source>
</evidence>
<evidence type="ECO:0000256" key="6">
    <source>
        <dbReference type="ARBA" id="ARBA00022824"/>
    </source>
</evidence>